<dbReference type="SMART" id="SM00115">
    <property type="entry name" value="CASc"/>
    <property type="match status" value="1"/>
</dbReference>
<dbReference type="InterPro" id="IPR015917">
    <property type="entry name" value="Pept_C14A"/>
</dbReference>
<name>A0AAW1KPX9_POPJA</name>
<keyword evidence="4" id="KW-0378">Hydrolase</keyword>
<dbReference type="PANTHER" id="PTHR47901:SF8">
    <property type="entry name" value="CASPASE-3"/>
    <property type="match status" value="1"/>
</dbReference>
<keyword evidence="12" id="KW-1185">Reference proteome</keyword>
<dbReference type="InterPro" id="IPR011600">
    <property type="entry name" value="Pept_C14_caspase"/>
</dbReference>
<feature type="active site" evidence="7">
    <location>
        <position position="272"/>
    </location>
</feature>
<dbReference type="Pfam" id="PF00656">
    <property type="entry name" value="Peptidase_C14"/>
    <property type="match status" value="1"/>
</dbReference>
<evidence type="ECO:0000256" key="1">
    <source>
        <dbReference type="ARBA" id="ARBA00010134"/>
    </source>
</evidence>
<evidence type="ECO:0000256" key="8">
    <source>
        <dbReference type="RuleBase" id="RU003971"/>
    </source>
</evidence>
<evidence type="ECO:0000259" key="10">
    <source>
        <dbReference type="PROSITE" id="PS50208"/>
    </source>
</evidence>
<evidence type="ECO:0000256" key="4">
    <source>
        <dbReference type="ARBA" id="ARBA00022801"/>
    </source>
</evidence>
<evidence type="ECO:0000256" key="7">
    <source>
        <dbReference type="PIRSR" id="PIRSR038001-1"/>
    </source>
</evidence>
<dbReference type="InterPro" id="IPR002138">
    <property type="entry name" value="Pept_C14_p10"/>
</dbReference>
<dbReference type="Proteomes" id="UP001458880">
    <property type="component" value="Unassembled WGS sequence"/>
</dbReference>
<evidence type="ECO:0000313" key="12">
    <source>
        <dbReference type="Proteomes" id="UP001458880"/>
    </source>
</evidence>
<dbReference type="GO" id="GO:0004197">
    <property type="term" value="F:cysteine-type endopeptidase activity"/>
    <property type="evidence" value="ECO:0007669"/>
    <property type="project" value="InterPro"/>
</dbReference>
<keyword evidence="6" id="KW-0865">Zymogen</keyword>
<dbReference type="PROSITE" id="PS50208">
    <property type="entry name" value="CASPASE_P20"/>
    <property type="match status" value="1"/>
</dbReference>
<dbReference type="PIRSF" id="PIRSF038001">
    <property type="entry name" value="Caspase_ICE"/>
    <property type="match status" value="1"/>
</dbReference>
<evidence type="ECO:0000259" key="9">
    <source>
        <dbReference type="PROSITE" id="PS50207"/>
    </source>
</evidence>
<feature type="domain" description="Caspase family p20" evidence="10">
    <location>
        <begin position="148"/>
        <end position="276"/>
    </location>
</feature>
<dbReference type="PROSITE" id="PS50207">
    <property type="entry name" value="CASPASE_P10"/>
    <property type="match status" value="1"/>
</dbReference>
<keyword evidence="3" id="KW-0053">Apoptosis</keyword>
<dbReference type="GO" id="GO:0006508">
    <property type="term" value="P:proteolysis"/>
    <property type="evidence" value="ECO:0007669"/>
    <property type="project" value="UniProtKB-KW"/>
</dbReference>
<dbReference type="InterPro" id="IPR011029">
    <property type="entry name" value="DEATH-like_dom_sf"/>
</dbReference>
<evidence type="ECO:0000256" key="3">
    <source>
        <dbReference type="ARBA" id="ARBA00022703"/>
    </source>
</evidence>
<dbReference type="CDD" id="cd01671">
    <property type="entry name" value="CARD"/>
    <property type="match status" value="1"/>
</dbReference>
<dbReference type="PANTHER" id="PTHR47901">
    <property type="entry name" value="CASPASE RECRUITMENT DOMAIN-CONTAINING PROTEIN 18"/>
    <property type="match status" value="1"/>
</dbReference>
<dbReference type="EMBL" id="JASPKY010000188">
    <property type="protein sequence ID" value="KAK9722437.1"/>
    <property type="molecule type" value="Genomic_DNA"/>
</dbReference>
<dbReference type="InterPro" id="IPR001309">
    <property type="entry name" value="Pept_C14_p20"/>
</dbReference>
<dbReference type="SUPFAM" id="SSF47986">
    <property type="entry name" value="DEATH domain"/>
    <property type="match status" value="1"/>
</dbReference>
<dbReference type="InterPro" id="IPR002398">
    <property type="entry name" value="Pept_C14"/>
</dbReference>
<dbReference type="AlphaFoldDB" id="A0AAW1KPX9"/>
<keyword evidence="2" id="KW-0645">Protease</keyword>
<comment type="caution">
    <text evidence="11">The sequence shown here is derived from an EMBL/GenBank/DDBJ whole genome shotgun (WGS) entry which is preliminary data.</text>
</comment>
<proteinExistence type="inferred from homology"/>
<reference evidence="11 12" key="1">
    <citation type="journal article" date="2024" name="BMC Genomics">
        <title>De novo assembly and annotation of Popillia japonica's genome with initial clues to its potential as an invasive pest.</title>
        <authorList>
            <person name="Cucini C."/>
            <person name="Boschi S."/>
            <person name="Funari R."/>
            <person name="Cardaioli E."/>
            <person name="Iannotti N."/>
            <person name="Marturano G."/>
            <person name="Paoli F."/>
            <person name="Bruttini M."/>
            <person name="Carapelli A."/>
            <person name="Frati F."/>
            <person name="Nardi F."/>
        </authorList>
    </citation>
    <scope>NUCLEOTIDE SEQUENCE [LARGE SCALE GENOMIC DNA]</scope>
    <source>
        <strain evidence="11">DMR45628</strain>
    </source>
</reference>
<comment type="similarity">
    <text evidence="1 8">Belongs to the peptidase C14A family.</text>
</comment>
<dbReference type="GO" id="GO:0006915">
    <property type="term" value="P:apoptotic process"/>
    <property type="evidence" value="ECO:0007669"/>
    <property type="project" value="UniProtKB-KW"/>
</dbReference>
<keyword evidence="5" id="KW-0788">Thiol protease</keyword>
<feature type="domain" description="Caspase family p10" evidence="9">
    <location>
        <begin position="330"/>
        <end position="411"/>
    </location>
</feature>
<dbReference type="Gene3D" id="3.30.70.1470">
    <property type="entry name" value="Caspase-like"/>
    <property type="match status" value="1"/>
</dbReference>
<accession>A0AAW1KPX9</accession>
<dbReference type="SUPFAM" id="SSF52129">
    <property type="entry name" value="Caspase-like"/>
    <property type="match status" value="1"/>
</dbReference>
<dbReference type="Gene3D" id="1.10.533.10">
    <property type="entry name" value="Death Domain, Fas"/>
    <property type="match status" value="1"/>
</dbReference>
<dbReference type="Gene3D" id="3.40.50.1460">
    <property type="match status" value="1"/>
</dbReference>
<evidence type="ECO:0000256" key="5">
    <source>
        <dbReference type="ARBA" id="ARBA00022807"/>
    </source>
</evidence>
<feature type="active site" evidence="7">
    <location>
        <position position="225"/>
    </location>
</feature>
<protein>
    <submittedName>
        <fullName evidence="11">Caspase domain</fullName>
    </submittedName>
</protein>
<dbReference type="InterPro" id="IPR029030">
    <property type="entry name" value="Caspase-like_dom_sf"/>
</dbReference>
<evidence type="ECO:0000313" key="11">
    <source>
        <dbReference type="EMBL" id="KAK9722437.1"/>
    </source>
</evidence>
<sequence>MDQVHRNIIISNHCFLLTEVNWSALVPRLIKNGVFSKNSMAQYDNHDSYDCKVNILFDMPGLGPEAFDKFILSLRESSQIRVINKLLGIREPSPPPRAHTVPIYPENISRPVPIDLRTEKLRINVIPSENFMDDFGQMLNPYTMRSRSRGAVLIINNKTFAVDRPRKGAQIDQENLEELFRQMGGYNVTIKENCTSQQMQNDIMNFAKSNVLKTVDVMFLIIMSHGSAYVNESQVKCVDEEFVRTSWIESQFLGDACPNMQNKPKIIVYQICRGSDLDNGVRKVETDGLGIDIPTRKHSDMLICHSTSQGNKQITPAVLDENVIPTRKHSDMLICHSTSQGYKAHRDTELGSWYIQYLCETFMQYAHTHHIETMLHLVDDHLSILQSDNVDKTMQTPNFYNMGFRLCFLNPGIYEENKQLCRYED</sequence>
<organism evidence="11 12">
    <name type="scientific">Popillia japonica</name>
    <name type="common">Japanese beetle</name>
    <dbReference type="NCBI Taxonomy" id="7064"/>
    <lineage>
        <taxon>Eukaryota</taxon>
        <taxon>Metazoa</taxon>
        <taxon>Ecdysozoa</taxon>
        <taxon>Arthropoda</taxon>
        <taxon>Hexapoda</taxon>
        <taxon>Insecta</taxon>
        <taxon>Pterygota</taxon>
        <taxon>Neoptera</taxon>
        <taxon>Endopterygota</taxon>
        <taxon>Coleoptera</taxon>
        <taxon>Polyphaga</taxon>
        <taxon>Scarabaeiformia</taxon>
        <taxon>Scarabaeidae</taxon>
        <taxon>Rutelinae</taxon>
        <taxon>Popillia</taxon>
    </lineage>
</organism>
<gene>
    <name evidence="11" type="ORF">QE152_g19674</name>
</gene>
<dbReference type="PRINTS" id="PR00376">
    <property type="entry name" value="IL1BCENZYME"/>
</dbReference>
<evidence type="ECO:0000256" key="6">
    <source>
        <dbReference type="ARBA" id="ARBA00023145"/>
    </source>
</evidence>
<evidence type="ECO:0000256" key="2">
    <source>
        <dbReference type="ARBA" id="ARBA00022670"/>
    </source>
</evidence>